<name>A0ABP9I4I3_9ACTN</name>
<keyword evidence="5 7" id="KW-1133">Transmembrane helix</keyword>
<comment type="similarity">
    <text evidence="7">Belongs to the binding-protein-dependent transport system permease family.</text>
</comment>
<dbReference type="InterPro" id="IPR000515">
    <property type="entry name" value="MetI-like"/>
</dbReference>
<dbReference type="CDD" id="cd06261">
    <property type="entry name" value="TM_PBP2"/>
    <property type="match status" value="1"/>
</dbReference>
<comment type="caution">
    <text evidence="9">The sequence shown here is derived from an EMBL/GenBank/DDBJ whole genome shotgun (WGS) entry which is preliminary data.</text>
</comment>
<dbReference type="PANTHER" id="PTHR43386">
    <property type="entry name" value="OLIGOPEPTIDE TRANSPORT SYSTEM PERMEASE PROTEIN APPC"/>
    <property type="match status" value="1"/>
</dbReference>
<evidence type="ECO:0000256" key="4">
    <source>
        <dbReference type="ARBA" id="ARBA00022692"/>
    </source>
</evidence>
<feature type="transmembrane region" description="Helical" evidence="7">
    <location>
        <begin position="249"/>
        <end position="266"/>
    </location>
</feature>
<reference evidence="10" key="1">
    <citation type="journal article" date="2019" name="Int. J. Syst. Evol. Microbiol.">
        <title>The Global Catalogue of Microorganisms (GCM) 10K type strain sequencing project: providing services to taxonomists for standard genome sequencing and annotation.</title>
        <authorList>
            <consortium name="The Broad Institute Genomics Platform"/>
            <consortium name="The Broad Institute Genome Sequencing Center for Infectious Disease"/>
            <person name="Wu L."/>
            <person name="Ma J."/>
        </authorList>
    </citation>
    <scope>NUCLEOTIDE SEQUENCE [LARGE SCALE GENOMIC DNA]</scope>
    <source>
        <strain evidence="10">JCM 17986</strain>
    </source>
</reference>
<dbReference type="Proteomes" id="UP001500466">
    <property type="component" value="Unassembled WGS sequence"/>
</dbReference>
<dbReference type="InterPro" id="IPR035906">
    <property type="entry name" value="MetI-like_sf"/>
</dbReference>
<keyword evidence="10" id="KW-1185">Reference proteome</keyword>
<feature type="transmembrane region" description="Helical" evidence="7">
    <location>
        <begin position="202"/>
        <end position="222"/>
    </location>
</feature>
<evidence type="ECO:0000256" key="6">
    <source>
        <dbReference type="ARBA" id="ARBA00023136"/>
    </source>
</evidence>
<protein>
    <submittedName>
        <fullName evidence="9">ABC transporter permease subunit</fullName>
    </submittedName>
</protein>
<evidence type="ECO:0000256" key="1">
    <source>
        <dbReference type="ARBA" id="ARBA00004651"/>
    </source>
</evidence>
<dbReference type="SUPFAM" id="SSF161098">
    <property type="entry name" value="MetI-like"/>
    <property type="match status" value="1"/>
</dbReference>
<accession>A0ABP9I4I3</accession>
<dbReference type="Pfam" id="PF00528">
    <property type="entry name" value="BPD_transp_1"/>
    <property type="match status" value="1"/>
</dbReference>
<dbReference type="PROSITE" id="PS50928">
    <property type="entry name" value="ABC_TM1"/>
    <property type="match status" value="1"/>
</dbReference>
<evidence type="ECO:0000313" key="9">
    <source>
        <dbReference type="EMBL" id="GAA4987965.1"/>
    </source>
</evidence>
<evidence type="ECO:0000259" key="8">
    <source>
        <dbReference type="PROSITE" id="PS50928"/>
    </source>
</evidence>
<comment type="subcellular location">
    <subcellularLocation>
        <location evidence="1 7">Cell membrane</location>
        <topology evidence="1 7">Multi-pass membrane protein</topology>
    </subcellularLocation>
</comment>
<dbReference type="InterPro" id="IPR050366">
    <property type="entry name" value="BP-dependent_transpt_permease"/>
</dbReference>
<evidence type="ECO:0000256" key="2">
    <source>
        <dbReference type="ARBA" id="ARBA00022448"/>
    </source>
</evidence>
<feature type="transmembrane region" description="Helical" evidence="7">
    <location>
        <begin position="118"/>
        <end position="150"/>
    </location>
</feature>
<evidence type="ECO:0000256" key="3">
    <source>
        <dbReference type="ARBA" id="ARBA00022475"/>
    </source>
</evidence>
<feature type="domain" description="ABC transmembrane type-1" evidence="8">
    <location>
        <begin position="76"/>
        <end position="266"/>
    </location>
</feature>
<evidence type="ECO:0000256" key="7">
    <source>
        <dbReference type="RuleBase" id="RU363032"/>
    </source>
</evidence>
<evidence type="ECO:0000256" key="5">
    <source>
        <dbReference type="ARBA" id="ARBA00022989"/>
    </source>
</evidence>
<keyword evidence="3" id="KW-1003">Cell membrane</keyword>
<proteinExistence type="inferred from homology"/>
<evidence type="ECO:0000313" key="10">
    <source>
        <dbReference type="Proteomes" id="UP001500466"/>
    </source>
</evidence>
<feature type="transmembrane region" description="Helical" evidence="7">
    <location>
        <begin position="84"/>
        <end position="106"/>
    </location>
</feature>
<dbReference type="RefSeq" id="WP_345679697.1">
    <property type="nucleotide sequence ID" value="NZ_BAABHS010000034.1"/>
</dbReference>
<gene>
    <name evidence="9" type="ORF">GCM10023205_68600</name>
</gene>
<sequence>MTTATVSLTRSTGRSGVVALSVVAVLAVIGVLAPWLAPDDPDAISLMDAHQGSSAEHLLGTDASGRDLASRLIWGARSSLTGPLLVVLLATVLGVAVAVVSAWRGGWFDAAVSRVVDVLFAFPGVLLAILVVALFGAGLGMAVTALAISYVPYIARLVRGAALRERAQPYITALTIQGVSGFSICVRHLLPNLMPLILAQATLTFGYAMVDLAALSFLGLGVQPPTADWGVMVSTGQPSIIEGFPQECLYAGALIVVVVAAFNLLGDRLEERIR</sequence>
<feature type="transmembrane region" description="Helical" evidence="7">
    <location>
        <begin position="17"/>
        <end position="37"/>
    </location>
</feature>
<dbReference type="Gene3D" id="1.10.3720.10">
    <property type="entry name" value="MetI-like"/>
    <property type="match status" value="1"/>
</dbReference>
<dbReference type="EMBL" id="BAABHS010000034">
    <property type="protein sequence ID" value="GAA4987965.1"/>
    <property type="molecule type" value="Genomic_DNA"/>
</dbReference>
<keyword evidence="4 7" id="KW-0812">Transmembrane</keyword>
<keyword evidence="2 7" id="KW-0813">Transport</keyword>
<dbReference type="PANTHER" id="PTHR43386:SF1">
    <property type="entry name" value="D,D-DIPEPTIDE TRANSPORT SYSTEM PERMEASE PROTEIN DDPC-RELATED"/>
    <property type="match status" value="1"/>
</dbReference>
<keyword evidence="6 7" id="KW-0472">Membrane</keyword>
<organism evidence="9 10">
    <name type="scientific">Yinghuangia aomiensis</name>
    <dbReference type="NCBI Taxonomy" id="676205"/>
    <lineage>
        <taxon>Bacteria</taxon>
        <taxon>Bacillati</taxon>
        <taxon>Actinomycetota</taxon>
        <taxon>Actinomycetes</taxon>
        <taxon>Kitasatosporales</taxon>
        <taxon>Streptomycetaceae</taxon>
        <taxon>Yinghuangia</taxon>
    </lineage>
</organism>